<feature type="domain" description="Ubiquitin-like" evidence="1">
    <location>
        <begin position="77"/>
        <end position="153"/>
    </location>
</feature>
<dbReference type="FunFam" id="3.10.20.90:FF:000160">
    <property type="entry name" value="Polyubiquitin-C"/>
    <property type="match status" value="1"/>
</dbReference>
<evidence type="ECO:0000313" key="3">
    <source>
        <dbReference type="Proteomes" id="UP000789342"/>
    </source>
</evidence>
<gene>
    <name evidence="2" type="ORF">AMORRO_LOCUS8483</name>
</gene>
<name>A0A9N9GPP8_9GLOM</name>
<dbReference type="InterPro" id="IPR019956">
    <property type="entry name" value="Ubiquitin_dom"/>
</dbReference>
<comment type="caution">
    <text evidence="2">The sequence shown here is derived from an EMBL/GenBank/DDBJ whole genome shotgun (WGS) entry which is preliminary data.</text>
</comment>
<dbReference type="PANTHER" id="PTHR10666">
    <property type="entry name" value="UBIQUITIN"/>
    <property type="match status" value="1"/>
</dbReference>
<organism evidence="2 3">
    <name type="scientific">Acaulospora morrowiae</name>
    <dbReference type="NCBI Taxonomy" id="94023"/>
    <lineage>
        <taxon>Eukaryota</taxon>
        <taxon>Fungi</taxon>
        <taxon>Fungi incertae sedis</taxon>
        <taxon>Mucoromycota</taxon>
        <taxon>Glomeromycotina</taxon>
        <taxon>Glomeromycetes</taxon>
        <taxon>Diversisporales</taxon>
        <taxon>Acaulosporaceae</taxon>
        <taxon>Acaulospora</taxon>
    </lineage>
</organism>
<dbReference type="PRINTS" id="PR00348">
    <property type="entry name" value="UBIQUITIN"/>
</dbReference>
<reference evidence="2" key="1">
    <citation type="submission" date="2021-06" db="EMBL/GenBank/DDBJ databases">
        <authorList>
            <person name="Kallberg Y."/>
            <person name="Tangrot J."/>
            <person name="Rosling A."/>
        </authorList>
    </citation>
    <scope>NUCLEOTIDE SEQUENCE</scope>
    <source>
        <strain evidence="2">CL551</strain>
    </source>
</reference>
<dbReference type="Pfam" id="PF00240">
    <property type="entry name" value="ubiquitin"/>
    <property type="match status" value="2"/>
</dbReference>
<dbReference type="Proteomes" id="UP000789342">
    <property type="component" value="Unassembled WGS sequence"/>
</dbReference>
<accession>A0A9N9GPP8</accession>
<feature type="domain" description="Ubiquitin-like" evidence="1">
    <location>
        <begin position="1"/>
        <end position="70"/>
    </location>
</feature>
<dbReference type="EMBL" id="CAJVPV010007268">
    <property type="protein sequence ID" value="CAG8616881.1"/>
    <property type="molecule type" value="Genomic_DNA"/>
</dbReference>
<dbReference type="PROSITE" id="PS50053">
    <property type="entry name" value="UBIQUITIN_2"/>
    <property type="match status" value="2"/>
</dbReference>
<dbReference type="InterPro" id="IPR029071">
    <property type="entry name" value="Ubiquitin-like_domsf"/>
</dbReference>
<evidence type="ECO:0000259" key="1">
    <source>
        <dbReference type="PROSITE" id="PS50053"/>
    </source>
</evidence>
<dbReference type="AlphaFoldDB" id="A0A9N9GPP8"/>
<dbReference type="OrthoDB" id="428577at2759"/>
<dbReference type="Gene3D" id="3.10.20.90">
    <property type="entry name" value="Phosphatidylinositol 3-kinase Catalytic Subunit, Chain A, domain 1"/>
    <property type="match status" value="2"/>
</dbReference>
<dbReference type="SMART" id="SM00213">
    <property type="entry name" value="UBQ"/>
    <property type="match status" value="2"/>
</dbReference>
<dbReference type="InterPro" id="IPR050158">
    <property type="entry name" value="Ubiquitin_ubiquitin-like"/>
</dbReference>
<proteinExistence type="predicted"/>
<sequence length="156" mass="17898">MKVFIKQLSGEITTYEFDSSITIDQVRQKIKETQGIGPDQQRLIFAGKLLEDGKKLSDYNIQKESTLHLVYGSSGVMQVFVRTTRDKIITIYIKPSDTILHLKQEIFKKDPDSKVENQRLVFGAKPLDDDYTLSYYDIKNESVLYMVLRLHGGMSA</sequence>
<evidence type="ECO:0000313" key="2">
    <source>
        <dbReference type="EMBL" id="CAG8616881.1"/>
    </source>
</evidence>
<protein>
    <submittedName>
        <fullName evidence="2">18900_t:CDS:1</fullName>
    </submittedName>
</protein>
<dbReference type="SUPFAM" id="SSF54236">
    <property type="entry name" value="Ubiquitin-like"/>
    <property type="match status" value="2"/>
</dbReference>
<keyword evidence="3" id="KW-1185">Reference proteome</keyword>
<dbReference type="InterPro" id="IPR000626">
    <property type="entry name" value="Ubiquitin-like_dom"/>
</dbReference>